<dbReference type="SUPFAM" id="SSF103657">
    <property type="entry name" value="BAR/IMD domain-like"/>
    <property type="match status" value="1"/>
</dbReference>
<proteinExistence type="predicted"/>
<dbReference type="GO" id="GO:0005737">
    <property type="term" value="C:cytoplasm"/>
    <property type="evidence" value="ECO:0007669"/>
    <property type="project" value="InterPro"/>
</dbReference>
<evidence type="ECO:0000256" key="1">
    <source>
        <dbReference type="SAM" id="MobiDB-lite"/>
    </source>
</evidence>
<dbReference type="Pfam" id="PF03114">
    <property type="entry name" value="BAR"/>
    <property type="match status" value="1"/>
</dbReference>
<evidence type="ECO:0000313" key="4">
    <source>
        <dbReference type="WBParaSite" id="BXY_0078900.1"/>
    </source>
</evidence>
<protein>
    <submittedName>
        <fullName evidence="4">BAR domain-containing protein</fullName>
    </submittedName>
</protein>
<dbReference type="WBParaSite" id="BXY_0078900.1">
    <property type="protein sequence ID" value="BXY_0078900.1"/>
    <property type="gene ID" value="BXY_0078900"/>
</dbReference>
<organism evidence="3 4">
    <name type="scientific">Bursaphelenchus xylophilus</name>
    <name type="common">Pinewood nematode worm</name>
    <name type="synonym">Aphelenchoides xylophilus</name>
    <dbReference type="NCBI Taxonomy" id="6326"/>
    <lineage>
        <taxon>Eukaryota</taxon>
        <taxon>Metazoa</taxon>
        <taxon>Ecdysozoa</taxon>
        <taxon>Nematoda</taxon>
        <taxon>Chromadorea</taxon>
        <taxon>Rhabditida</taxon>
        <taxon>Tylenchina</taxon>
        <taxon>Tylenchomorpha</taxon>
        <taxon>Aphelenchoidea</taxon>
        <taxon>Aphelenchoididae</taxon>
        <taxon>Bursaphelenchus</taxon>
    </lineage>
</organism>
<dbReference type="Gene3D" id="1.20.1270.60">
    <property type="entry name" value="Arfaptin homology (AH) domain/BAR domain"/>
    <property type="match status" value="1"/>
</dbReference>
<dbReference type="InterPro" id="IPR027267">
    <property type="entry name" value="AH/BAR_dom_sf"/>
</dbReference>
<dbReference type="InterPro" id="IPR004148">
    <property type="entry name" value="BAR_dom"/>
</dbReference>
<evidence type="ECO:0000259" key="2">
    <source>
        <dbReference type="SMART" id="SM00721"/>
    </source>
</evidence>
<feature type="compositionally biased region" description="Polar residues" evidence="1">
    <location>
        <begin position="1"/>
        <end position="11"/>
    </location>
</feature>
<feature type="compositionally biased region" description="Basic and acidic residues" evidence="1">
    <location>
        <begin position="13"/>
        <end position="36"/>
    </location>
</feature>
<feature type="region of interest" description="Disordered" evidence="1">
    <location>
        <begin position="1"/>
        <end position="64"/>
    </location>
</feature>
<accession>A0A1I7RJA7</accession>
<evidence type="ECO:0000313" key="3">
    <source>
        <dbReference type="Proteomes" id="UP000095284"/>
    </source>
</evidence>
<feature type="domain" description="BAR" evidence="2">
    <location>
        <begin position="82"/>
        <end position="312"/>
    </location>
</feature>
<feature type="compositionally biased region" description="Basic and acidic residues" evidence="1">
    <location>
        <begin position="44"/>
        <end position="62"/>
    </location>
</feature>
<dbReference type="AlphaFoldDB" id="A0A1I7RJA7"/>
<dbReference type="SMART" id="SM00721">
    <property type="entry name" value="BAR"/>
    <property type="match status" value="1"/>
</dbReference>
<dbReference type="eggNOG" id="ENOG502SQQ3">
    <property type="taxonomic scope" value="Eukaryota"/>
</dbReference>
<dbReference type="Proteomes" id="UP000095284">
    <property type="component" value="Unplaced"/>
</dbReference>
<reference evidence="4" key="1">
    <citation type="submission" date="2016-11" db="UniProtKB">
        <authorList>
            <consortium name="WormBaseParasite"/>
        </authorList>
    </citation>
    <scope>IDENTIFICATION</scope>
</reference>
<sequence length="322" mass="36669">MGDSNVGKNNAKSSKDGAKSSKDGGKSTKDGGKSSKDGGMSEGKTGKEKTSRSTTSKNDEKSCQMPEAMNMPLELAEPEPEQTAKKGFFKKLFMKIGERVGNVKQTELSKEYLDAVNRVDAYHAVVQEVCKQCCRMIQQNPQHFAAAENMHVQSPKGKDPFEELCQYLKPAIKELPKPEPITAARESCKRLALFHRQMQDDVRKAMHFLRTFVNVDYPAFEEERQKLLKVRQQMDRARADYEIGPTEGKKYSYGMAKQQFLEQTDKVMQMVTDINKKKEDHVTDLIVILRAMHKYHHQSMLECQSLRPQRAILGEPTRYDLL</sequence>
<name>A0A1I7RJA7_BURXY</name>